<dbReference type="PROSITE" id="PS50930">
    <property type="entry name" value="HTH_LYTTR"/>
    <property type="match status" value="1"/>
</dbReference>
<reference evidence="2 3" key="1">
    <citation type="submission" date="2018-10" db="EMBL/GenBank/DDBJ databases">
        <title>Genome sequencing of Pedobacter jejuensis TNB23.</title>
        <authorList>
            <person name="Cho Y.-J."/>
            <person name="Cho A."/>
            <person name="Kim O.-S."/>
        </authorList>
    </citation>
    <scope>NUCLEOTIDE SEQUENCE [LARGE SCALE GENOMIC DNA]</scope>
    <source>
        <strain evidence="2 3">TNB23</strain>
    </source>
</reference>
<organism evidence="2 3">
    <name type="scientific">Pedobacter jejuensis</name>
    <dbReference type="NCBI Taxonomy" id="1268550"/>
    <lineage>
        <taxon>Bacteria</taxon>
        <taxon>Pseudomonadati</taxon>
        <taxon>Bacteroidota</taxon>
        <taxon>Sphingobacteriia</taxon>
        <taxon>Sphingobacteriales</taxon>
        <taxon>Sphingobacteriaceae</taxon>
        <taxon>Pedobacter</taxon>
    </lineage>
</organism>
<proteinExistence type="predicted"/>
<feature type="domain" description="HTH LytTR-type" evidence="1">
    <location>
        <begin position="1"/>
        <end position="79"/>
    </location>
</feature>
<evidence type="ECO:0000313" key="2">
    <source>
        <dbReference type="EMBL" id="RNL55490.1"/>
    </source>
</evidence>
<dbReference type="Proteomes" id="UP000274046">
    <property type="component" value="Unassembled WGS sequence"/>
</dbReference>
<dbReference type="EMBL" id="RBEE01000005">
    <property type="protein sequence ID" value="RNL55490.1"/>
    <property type="molecule type" value="Genomic_DNA"/>
</dbReference>
<sequence length="83" mass="9668">MKNYIALHHNGIITLALLTMKDVEERLPKTHFIRVQKSFIIAVNKIISIDGNRIILRGISSEILIGETYRKDFMEMMKKKLLI</sequence>
<dbReference type="AlphaFoldDB" id="A0A3N0C0D6"/>
<dbReference type="Gene3D" id="2.40.50.1020">
    <property type="entry name" value="LytTr DNA-binding domain"/>
    <property type="match status" value="1"/>
</dbReference>
<dbReference type="GO" id="GO:0003677">
    <property type="term" value="F:DNA binding"/>
    <property type="evidence" value="ECO:0007669"/>
    <property type="project" value="InterPro"/>
</dbReference>
<dbReference type="SMART" id="SM00850">
    <property type="entry name" value="LytTR"/>
    <property type="match status" value="1"/>
</dbReference>
<accession>A0A3N0C0D6</accession>
<dbReference type="InterPro" id="IPR007492">
    <property type="entry name" value="LytTR_DNA-bd_dom"/>
</dbReference>
<keyword evidence="3" id="KW-1185">Reference proteome</keyword>
<gene>
    <name evidence="2" type="ORF">D7004_04045</name>
</gene>
<name>A0A3N0C0D6_9SPHI</name>
<dbReference type="OrthoDB" id="9787344at2"/>
<protein>
    <submittedName>
        <fullName evidence="2">LytTR family transcriptional regulator</fullName>
    </submittedName>
</protein>
<evidence type="ECO:0000313" key="3">
    <source>
        <dbReference type="Proteomes" id="UP000274046"/>
    </source>
</evidence>
<comment type="caution">
    <text evidence="2">The sequence shown here is derived from an EMBL/GenBank/DDBJ whole genome shotgun (WGS) entry which is preliminary data.</text>
</comment>
<evidence type="ECO:0000259" key="1">
    <source>
        <dbReference type="PROSITE" id="PS50930"/>
    </source>
</evidence>
<dbReference type="Pfam" id="PF04397">
    <property type="entry name" value="LytTR"/>
    <property type="match status" value="1"/>
</dbReference>